<dbReference type="Gene3D" id="2.60.40.1640">
    <property type="entry name" value="Conserved domain protein"/>
    <property type="match status" value="1"/>
</dbReference>
<feature type="domain" description="DUF5643" evidence="3">
    <location>
        <begin position="232"/>
        <end position="338"/>
    </location>
</feature>
<evidence type="ECO:0008006" key="6">
    <source>
        <dbReference type="Google" id="ProtNLM"/>
    </source>
</evidence>
<dbReference type="InterPro" id="IPR025436">
    <property type="entry name" value="DUF4179"/>
</dbReference>
<sequence>MGEKEIKHAMEQIPVPRDKVFEAIDRGLRRGHEQKKLSNNRKLLISSVAASLLIGGTVISGFVHPSMNKVLAKTPFIGQLFVDFGDSLGINLANQNMVTELNQALTKNGVTVKMTSAYFDGNVVSITGHVKGELEKGHNEPGEISFDVNFDNNQGDQDPWLDGKSTDVKPNKDGYDFQWIMAYPYKEISENLTVPISIHSINGIKGEWNFTIPISQKKSNLISFDEDAITYQEEGAAISVKEVSIAQASSSFVYETITTYKEDAIDFVKVIDNKGRILGIEGGTILSEGYQDEKYHKTLRGTTKKIDKDITALTFYPQLSIADPKVEHLLNTNSFTLKSERTDLMLKVNQVKHVGDKLTLDYQLLGLPYSLSKHKLDLVSHNLGYMFTLVDKEYVDEIDKDNPFPPENHSVSRNTVKIIDKKNARFRSEFQLNGEEKIKQFKLENTVVQVDFTSLIEAKQLRPFTIELNQR</sequence>
<evidence type="ECO:0000313" key="5">
    <source>
        <dbReference type="Proteomes" id="UP001232245"/>
    </source>
</evidence>
<dbReference type="RefSeq" id="WP_174881400.1">
    <property type="nucleotide sequence ID" value="NZ_CADEPK010000353.1"/>
</dbReference>
<keyword evidence="1" id="KW-0812">Transmembrane</keyword>
<feature type="domain" description="DUF4179" evidence="2">
    <location>
        <begin position="39"/>
        <end position="130"/>
    </location>
</feature>
<evidence type="ECO:0000313" key="4">
    <source>
        <dbReference type="EMBL" id="MDQ0226555.1"/>
    </source>
</evidence>
<protein>
    <recommendedName>
        <fullName evidence="6">DUF4179 domain-containing protein</fullName>
    </recommendedName>
</protein>
<evidence type="ECO:0000259" key="2">
    <source>
        <dbReference type="Pfam" id="PF13786"/>
    </source>
</evidence>
<dbReference type="Proteomes" id="UP001232245">
    <property type="component" value="Unassembled WGS sequence"/>
</dbReference>
<keyword evidence="5" id="KW-1185">Reference proteome</keyword>
<evidence type="ECO:0000256" key="1">
    <source>
        <dbReference type="SAM" id="Phobius"/>
    </source>
</evidence>
<feature type="transmembrane region" description="Helical" evidence="1">
    <location>
        <begin position="43"/>
        <end position="63"/>
    </location>
</feature>
<evidence type="ECO:0000259" key="3">
    <source>
        <dbReference type="Pfam" id="PF18705"/>
    </source>
</evidence>
<dbReference type="Gene3D" id="2.60.40.1630">
    <property type="entry name" value="bacillus anthracis domain"/>
    <property type="match status" value="1"/>
</dbReference>
<keyword evidence="1" id="KW-1133">Transmembrane helix</keyword>
<comment type="caution">
    <text evidence="4">The sequence shown here is derived from an EMBL/GenBank/DDBJ whole genome shotgun (WGS) entry which is preliminary data.</text>
</comment>
<name>A0ABT9Z2S4_9BACI</name>
<organism evidence="4 5">
    <name type="scientific">Metabacillus niabensis</name>
    <dbReference type="NCBI Taxonomy" id="324854"/>
    <lineage>
        <taxon>Bacteria</taxon>
        <taxon>Bacillati</taxon>
        <taxon>Bacillota</taxon>
        <taxon>Bacilli</taxon>
        <taxon>Bacillales</taxon>
        <taxon>Bacillaceae</taxon>
        <taxon>Metabacillus</taxon>
    </lineage>
</organism>
<keyword evidence="1" id="KW-0472">Membrane</keyword>
<dbReference type="EMBL" id="JAUSTZ010000005">
    <property type="protein sequence ID" value="MDQ0226555.1"/>
    <property type="molecule type" value="Genomic_DNA"/>
</dbReference>
<proteinExistence type="predicted"/>
<dbReference type="Pfam" id="PF18705">
    <property type="entry name" value="DUF5643"/>
    <property type="match status" value="1"/>
</dbReference>
<accession>A0ABT9Z2S4</accession>
<gene>
    <name evidence="4" type="ORF">J2S02_002900</name>
</gene>
<dbReference type="Pfam" id="PF13786">
    <property type="entry name" value="DUF4179"/>
    <property type="match status" value="1"/>
</dbReference>
<dbReference type="InterPro" id="IPR040680">
    <property type="entry name" value="DUF5643"/>
</dbReference>
<reference evidence="4 5" key="1">
    <citation type="submission" date="2023-07" db="EMBL/GenBank/DDBJ databases">
        <title>Genomic Encyclopedia of Type Strains, Phase IV (KMG-IV): sequencing the most valuable type-strain genomes for metagenomic binning, comparative biology and taxonomic classification.</title>
        <authorList>
            <person name="Goeker M."/>
        </authorList>
    </citation>
    <scope>NUCLEOTIDE SEQUENCE [LARGE SCALE GENOMIC DNA]</scope>
    <source>
        <strain evidence="4 5">DSM 17723</strain>
    </source>
</reference>